<evidence type="ECO:0000313" key="2">
    <source>
        <dbReference type="EMBL" id="NEX60741.1"/>
    </source>
</evidence>
<evidence type="ECO:0000313" key="3">
    <source>
        <dbReference type="Proteomes" id="UP000482155"/>
    </source>
</evidence>
<dbReference type="EMBL" id="JAAIVB010000014">
    <property type="protein sequence ID" value="NEX60741.1"/>
    <property type="molecule type" value="Genomic_DNA"/>
</dbReference>
<feature type="chain" id="PRO_5025675239" description="Transporter substrate-binding domain-containing protein" evidence="1">
    <location>
        <begin position="34"/>
        <end position="271"/>
    </location>
</feature>
<keyword evidence="3" id="KW-1185">Reference proteome</keyword>
<sequence>MATRSASSLPFLPASLRAALVGTLLFLAQAAMAADRPAKLVLCHENQDSYPWIMTDRPGLNILLLKLLERDLKLPVEFVPLPWKRCLAELAAGRVDGAFAASFKADRLAMGRYPGAARDTPDPAKRLHGSSYSLYRLKGGNLDWDGSAFHNLSGPVGILSGFSIQDFLLERGVQVDEGTGSPERTLRKLEAGRIQGAALQTRRADHLLQHPELAARIERLPVPLEDRPYYLMLSFDLVRGHPALAEDIWNRVARLRDSGEFRQIERDFYNN</sequence>
<evidence type="ECO:0008006" key="4">
    <source>
        <dbReference type="Google" id="ProtNLM"/>
    </source>
</evidence>
<feature type="signal peptide" evidence="1">
    <location>
        <begin position="1"/>
        <end position="33"/>
    </location>
</feature>
<dbReference type="Gene3D" id="3.40.190.10">
    <property type="entry name" value="Periplasmic binding protein-like II"/>
    <property type="match status" value="2"/>
</dbReference>
<reference evidence="2 3" key="1">
    <citation type="submission" date="2020-02" db="EMBL/GenBank/DDBJ databases">
        <authorList>
            <person name="Kim M.K."/>
        </authorList>
    </citation>
    <scope>NUCLEOTIDE SEQUENCE [LARGE SCALE GENOMIC DNA]</scope>
    <source>
        <strain evidence="2 3">17J57-3</strain>
    </source>
</reference>
<evidence type="ECO:0000256" key="1">
    <source>
        <dbReference type="SAM" id="SignalP"/>
    </source>
</evidence>
<proteinExistence type="predicted"/>
<comment type="caution">
    <text evidence="2">The sequence shown here is derived from an EMBL/GenBank/DDBJ whole genome shotgun (WGS) entry which is preliminary data.</text>
</comment>
<name>A0A6B3SIT3_9BURK</name>
<gene>
    <name evidence="2" type="ORF">G3574_06595</name>
</gene>
<dbReference type="SUPFAM" id="SSF53850">
    <property type="entry name" value="Periplasmic binding protein-like II"/>
    <property type="match status" value="1"/>
</dbReference>
<organism evidence="2 3">
    <name type="scientific">Noviherbaspirillum galbum</name>
    <dbReference type="NCBI Taxonomy" id="2709383"/>
    <lineage>
        <taxon>Bacteria</taxon>
        <taxon>Pseudomonadati</taxon>
        <taxon>Pseudomonadota</taxon>
        <taxon>Betaproteobacteria</taxon>
        <taxon>Burkholderiales</taxon>
        <taxon>Oxalobacteraceae</taxon>
        <taxon>Noviherbaspirillum</taxon>
    </lineage>
</organism>
<protein>
    <recommendedName>
        <fullName evidence="4">Transporter substrate-binding domain-containing protein</fullName>
    </recommendedName>
</protein>
<dbReference type="AlphaFoldDB" id="A0A6B3SIT3"/>
<dbReference type="Proteomes" id="UP000482155">
    <property type="component" value="Unassembled WGS sequence"/>
</dbReference>
<keyword evidence="1" id="KW-0732">Signal</keyword>
<accession>A0A6B3SIT3</accession>
<dbReference type="RefSeq" id="WP_163961274.1">
    <property type="nucleotide sequence ID" value="NZ_JAAIVB010000014.1"/>
</dbReference>